<feature type="region of interest" description="Disordered" evidence="1">
    <location>
        <begin position="14"/>
        <end position="39"/>
    </location>
</feature>
<keyword evidence="3" id="KW-1185">Reference proteome</keyword>
<organism evidence="2 3">
    <name type="scientific">Tanacetum coccineum</name>
    <dbReference type="NCBI Taxonomy" id="301880"/>
    <lineage>
        <taxon>Eukaryota</taxon>
        <taxon>Viridiplantae</taxon>
        <taxon>Streptophyta</taxon>
        <taxon>Embryophyta</taxon>
        <taxon>Tracheophyta</taxon>
        <taxon>Spermatophyta</taxon>
        <taxon>Magnoliopsida</taxon>
        <taxon>eudicotyledons</taxon>
        <taxon>Gunneridae</taxon>
        <taxon>Pentapetalae</taxon>
        <taxon>asterids</taxon>
        <taxon>campanulids</taxon>
        <taxon>Asterales</taxon>
        <taxon>Asteraceae</taxon>
        <taxon>Asteroideae</taxon>
        <taxon>Anthemideae</taxon>
        <taxon>Anthemidinae</taxon>
        <taxon>Tanacetum</taxon>
    </lineage>
</organism>
<gene>
    <name evidence="2" type="ORF">Tco_0655951</name>
</gene>
<evidence type="ECO:0000313" key="3">
    <source>
        <dbReference type="Proteomes" id="UP001151760"/>
    </source>
</evidence>
<reference evidence="2" key="1">
    <citation type="journal article" date="2022" name="Int. J. Mol. Sci.">
        <title>Draft Genome of Tanacetum Coccineum: Genomic Comparison of Closely Related Tanacetum-Family Plants.</title>
        <authorList>
            <person name="Yamashiro T."/>
            <person name="Shiraishi A."/>
            <person name="Nakayama K."/>
            <person name="Satake H."/>
        </authorList>
    </citation>
    <scope>NUCLEOTIDE SEQUENCE</scope>
</reference>
<comment type="caution">
    <text evidence="2">The sequence shown here is derived from an EMBL/GenBank/DDBJ whole genome shotgun (WGS) entry which is preliminary data.</text>
</comment>
<accession>A0ABQ4X8M5</accession>
<name>A0ABQ4X8M5_9ASTR</name>
<dbReference type="Proteomes" id="UP001151760">
    <property type="component" value="Unassembled WGS sequence"/>
</dbReference>
<proteinExistence type="predicted"/>
<dbReference type="EMBL" id="BQNB010009270">
    <property type="protein sequence ID" value="GJS61167.1"/>
    <property type="molecule type" value="Genomic_DNA"/>
</dbReference>
<protein>
    <submittedName>
        <fullName evidence="2">Uncharacterized protein</fullName>
    </submittedName>
</protein>
<evidence type="ECO:0000256" key="1">
    <source>
        <dbReference type="SAM" id="MobiDB-lite"/>
    </source>
</evidence>
<sequence>MLASMLSLSDLIFSGGGDTDGGSDDEGSAVANSAMRASADGDGGVWGRTDIHVVRGLVLENKMIWCGEVGGVEADSSVSNASVSSA</sequence>
<reference evidence="2" key="2">
    <citation type="submission" date="2022-01" db="EMBL/GenBank/DDBJ databases">
        <authorList>
            <person name="Yamashiro T."/>
            <person name="Shiraishi A."/>
            <person name="Satake H."/>
            <person name="Nakayama K."/>
        </authorList>
    </citation>
    <scope>NUCLEOTIDE SEQUENCE</scope>
</reference>
<evidence type="ECO:0000313" key="2">
    <source>
        <dbReference type="EMBL" id="GJS61167.1"/>
    </source>
</evidence>